<protein>
    <submittedName>
        <fullName evidence="2">Uncharacterized protein</fullName>
    </submittedName>
</protein>
<evidence type="ECO:0000256" key="1">
    <source>
        <dbReference type="SAM" id="MobiDB-lite"/>
    </source>
</evidence>
<dbReference type="Proteomes" id="UP000036987">
    <property type="component" value="Unassembled WGS sequence"/>
</dbReference>
<evidence type="ECO:0000313" key="3">
    <source>
        <dbReference type="Proteomes" id="UP000036987"/>
    </source>
</evidence>
<keyword evidence="3" id="KW-1185">Reference proteome</keyword>
<reference evidence="3" key="1">
    <citation type="journal article" date="2016" name="Nature">
        <title>The genome of the seagrass Zostera marina reveals angiosperm adaptation to the sea.</title>
        <authorList>
            <person name="Olsen J.L."/>
            <person name="Rouze P."/>
            <person name="Verhelst B."/>
            <person name="Lin Y.-C."/>
            <person name="Bayer T."/>
            <person name="Collen J."/>
            <person name="Dattolo E."/>
            <person name="De Paoli E."/>
            <person name="Dittami S."/>
            <person name="Maumus F."/>
            <person name="Michel G."/>
            <person name="Kersting A."/>
            <person name="Lauritano C."/>
            <person name="Lohaus R."/>
            <person name="Toepel M."/>
            <person name="Tonon T."/>
            <person name="Vanneste K."/>
            <person name="Amirebrahimi M."/>
            <person name="Brakel J."/>
            <person name="Bostroem C."/>
            <person name="Chovatia M."/>
            <person name="Grimwood J."/>
            <person name="Jenkins J.W."/>
            <person name="Jueterbock A."/>
            <person name="Mraz A."/>
            <person name="Stam W.T."/>
            <person name="Tice H."/>
            <person name="Bornberg-Bauer E."/>
            <person name="Green P.J."/>
            <person name="Pearson G.A."/>
            <person name="Procaccini G."/>
            <person name="Duarte C.M."/>
            <person name="Schmutz J."/>
            <person name="Reusch T.B.H."/>
            <person name="Van de Peer Y."/>
        </authorList>
    </citation>
    <scope>NUCLEOTIDE SEQUENCE [LARGE SCALE GENOMIC DNA]</scope>
    <source>
        <strain evidence="3">cv. Finnish</strain>
    </source>
</reference>
<evidence type="ECO:0000313" key="2">
    <source>
        <dbReference type="EMBL" id="KMZ72941.1"/>
    </source>
</evidence>
<dbReference type="AlphaFoldDB" id="A0A0K9PVA6"/>
<accession>A0A0K9PVA6</accession>
<dbReference type="EMBL" id="LFYR01000612">
    <property type="protein sequence ID" value="KMZ72941.1"/>
    <property type="molecule type" value="Genomic_DNA"/>
</dbReference>
<feature type="region of interest" description="Disordered" evidence="1">
    <location>
        <begin position="1"/>
        <end position="73"/>
    </location>
</feature>
<gene>
    <name evidence="2" type="ORF">ZOSMA_157G00190</name>
</gene>
<feature type="compositionally biased region" description="Basic and acidic residues" evidence="1">
    <location>
        <begin position="31"/>
        <end position="63"/>
    </location>
</feature>
<sequence length="145" mass="16070">MGQRLPTPERCSEIPQQNEHSENVGQFHISEPSDTKNLDTTESEKVATESEKKKSELLVKNDMPKPTPPDTLGEISESLPLQSLPMEFGQNVAERNTEIVEKISPIVGLESIIGSVSLVSSHGKSQCRHNGLCYSQIHRENSFSK</sequence>
<comment type="caution">
    <text evidence="2">The sequence shown here is derived from an EMBL/GenBank/DDBJ whole genome shotgun (WGS) entry which is preliminary data.</text>
</comment>
<proteinExistence type="predicted"/>
<name>A0A0K9PVA6_ZOSMR</name>
<organism evidence="2 3">
    <name type="scientific">Zostera marina</name>
    <name type="common">Eelgrass</name>
    <dbReference type="NCBI Taxonomy" id="29655"/>
    <lineage>
        <taxon>Eukaryota</taxon>
        <taxon>Viridiplantae</taxon>
        <taxon>Streptophyta</taxon>
        <taxon>Embryophyta</taxon>
        <taxon>Tracheophyta</taxon>
        <taxon>Spermatophyta</taxon>
        <taxon>Magnoliopsida</taxon>
        <taxon>Liliopsida</taxon>
        <taxon>Zosteraceae</taxon>
        <taxon>Zostera</taxon>
    </lineage>
</organism>